<proteinExistence type="predicted"/>
<evidence type="ECO:0000256" key="8">
    <source>
        <dbReference type="SAM" id="MobiDB-lite"/>
    </source>
</evidence>
<dbReference type="InterPro" id="IPR003439">
    <property type="entry name" value="ABC_transporter-like_ATP-bd"/>
</dbReference>
<dbReference type="Pfam" id="PF00005">
    <property type="entry name" value="ABC_tran"/>
    <property type="match status" value="1"/>
</dbReference>
<dbReference type="InterPro" id="IPR017871">
    <property type="entry name" value="ABC_transporter-like_CS"/>
</dbReference>
<keyword evidence="5" id="KW-0067">ATP-binding</keyword>
<dbReference type="SUPFAM" id="SSF52540">
    <property type="entry name" value="P-loop containing nucleoside triphosphate hydrolases"/>
    <property type="match status" value="1"/>
</dbReference>
<feature type="transmembrane region" description="Helical" evidence="9">
    <location>
        <begin position="513"/>
        <end position="537"/>
    </location>
</feature>
<dbReference type="Pfam" id="PF19055">
    <property type="entry name" value="ABC2_membrane_7"/>
    <property type="match status" value="1"/>
</dbReference>
<dbReference type="Gene3D" id="3.40.50.300">
    <property type="entry name" value="P-loop containing nucleotide triphosphate hydrolases"/>
    <property type="match status" value="1"/>
</dbReference>
<dbReference type="SMART" id="SM00382">
    <property type="entry name" value="AAA"/>
    <property type="match status" value="1"/>
</dbReference>
<keyword evidence="2" id="KW-0813">Transport</keyword>
<dbReference type="PROSITE" id="PS00211">
    <property type="entry name" value="ABC_TRANSPORTER_1"/>
    <property type="match status" value="1"/>
</dbReference>
<feature type="region of interest" description="Disordered" evidence="8">
    <location>
        <begin position="372"/>
        <end position="404"/>
    </location>
</feature>
<evidence type="ECO:0000256" key="4">
    <source>
        <dbReference type="ARBA" id="ARBA00022741"/>
    </source>
</evidence>
<name>A0ABR2YGT5_9CHLO</name>
<protein>
    <recommendedName>
        <fullName evidence="10">ABC transporter domain-containing protein</fullName>
    </recommendedName>
</protein>
<feature type="transmembrane region" description="Helical" evidence="9">
    <location>
        <begin position="472"/>
        <end position="493"/>
    </location>
</feature>
<dbReference type="InterPro" id="IPR013525">
    <property type="entry name" value="ABC2_TM"/>
</dbReference>
<comment type="caution">
    <text evidence="11">The sequence shown here is derived from an EMBL/GenBank/DDBJ whole genome shotgun (WGS) entry which is preliminary data.</text>
</comment>
<keyword evidence="12" id="KW-1185">Reference proteome</keyword>
<evidence type="ECO:0000313" key="12">
    <source>
        <dbReference type="Proteomes" id="UP001491310"/>
    </source>
</evidence>
<dbReference type="PANTHER" id="PTHR48041">
    <property type="entry name" value="ABC TRANSPORTER G FAMILY MEMBER 28"/>
    <property type="match status" value="1"/>
</dbReference>
<feature type="transmembrane region" description="Helical" evidence="9">
    <location>
        <begin position="549"/>
        <end position="573"/>
    </location>
</feature>
<dbReference type="InterPro" id="IPR027417">
    <property type="entry name" value="P-loop_NTPase"/>
</dbReference>
<feature type="compositionally biased region" description="Gly residues" evidence="8">
    <location>
        <begin position="391"/>
        <end position="400"/>
    </location>
</feature>
<dbReference type="Proteomes" id="UP001491310">
    <property type="component" value="Unassembled WGS sequence"/>
</dbReference>
<feature type="transmembrane region" description="Helical" evidence="9">
    <location>
        <begin position="441"/>
        <end position="460"/>
    </location>
</feature>
<evidence type="ECO:0000256" key="1">
    <source>
        <dbReference type="ARBA" id="ARBA00004141"/>
    </source>
</evidence>
<dbReference type="EMBL" id="JALJOT010000012">
    <property type="protein sequence ID" value="KAK9905029.1"/>
    <property type="molecule type" value="Genomic_DNA"/>
</dbReference>
<evidence type="ECO:0000256" key="9">
    <source>
        <dbReference type="SAM" id="Phobius"/>
    </source>
</evidence>
<dbReference type="InterPro" id="IPR050352">
    <property type="entry name" value="ABCG_transporters"/>
</dbReference>
<dbReference type="InterPro" id="IPR043926">
    <property type="entry name" value="ABCG_dom"/>
</dbReference>
<keyword evidence="4" id="KW-0547">Nucleotide-binding</keyword>
<sequence length="640" mass="70321">MTTEEPSEKAQVRLGDFATQYDIEFRDLRFSVPSKKSGKPHTLILRGVSGYCRSARLTAIMGASGAGKTTLLNALAGKAPGKGSVTGQVLLNGRPFIERDFRYWGVYVMQAEPLLATATVKETIMTSALLRLPLSIPRKEKVQRVNDIIAQLGLQHCQGTMVGDEGTGGGVRGISGGERKRVTVGVGLVTQPHVLLLDEPTSGLDSETAVSIVELMRDLARQGRTVVTTIHQPNSTITNCFDDLLLLSFGQLIYMGKWTKSVEYFSSLGYKCPMYTNPSDYYMSLMKDAEASPRLVDTWKKAGGDWVTTPRLTAPEPQTPFTSGSKVVAADEPGTANGHSTLENGRGQEASEAGAADIEMGAVTRVHERVNGEAARTSAQESLNETPGTSGPEGRGGVEGGKGRKVRMRSLQPPAWYQVWVLAIRNVQFYLRNPELMLAKLFTYIFMGGFMGLMYLRLPLDTATAGYNRSAALWISMFAFTLMPSETACSVWNQERAVITKEVKSGQYRLSSFFLAKTVVSVPFETVIAIIFTVIIYHMIGFQAKLDKYLIFMVTLILVNLISEMVGFIGGIVTKEVTIGLILISVVTYFCFAFSGFIVQPIPKYFVWLHKISYYSLAYTILVKNEFTGLNIQSPLDPLR</sequence>
<feature type="region of interest" description="Disordered" evidence="8">
    <location>
        <begin position="307"/>
        <end position="353"/>
    </location>
</feature>
<dbReference type="InterPro" id="IPR003593">
    <property type="entry name" value="AAA+_ATPase"/>
</dbReference>
<comment type="subcellular location">
    <subcellularLocation>
        <location evidence="1">Membrane</location>
        <topology evidence="1">Multi-pass membrane protein</topology>
    </subcellularLocation>
</comment>
<keyword evidence="3 9" id="KW-0812">Transmembrane</keyword>
<dbReference type="PANTHER" id="PTHR48041:SF139">
    <property type="entry name" value="PROTEIN SCARLET"/>
    <property type="match status" value="1"/>
</dbReference>
<evidence type="ECO:0000256" key="3">
    <source>
        <dbReference type="ARBA" id="ARBA00022692"/>
    </source>
</evidence>
<evidence type="ECO:0000256" key="6">
    <source>
        <dbReference type="ARBA" id="ARBA00022989"/>
    </source>
</evidence>
<evidence type="ECO:0000256" key="2">
    <source>
        <dbReference type="ARBA" id="ARBA00022448"/>
    </source>
</evidence>
<dbReference type="PROSITE" id="PS50893">
    <property type="entry name" value="ABC_TRANSPORTER_2"/>
    <property type="match status" value="1"/>
</dbReference>
<evidence type="ECO:0000313" key="11">
    <source>
        <dbReference type="EMBL" id="KAK9905029.1"/>
    </source>
</evidence>
<keyword evidence="6 9" id="KW-1133">Transmembrane helix</keyword>
<feature type="transmembrane region" description="Helical" evidence="9">
    <location>
        <begin position="579"/>
        <end position="599"/>
    </location>
</feature>
<evidence type="ECO:0000256" key="5">
    <source>
        <dbReference type="ARBA" id="ARBA00022840"/>
    </source>
</evidence>
<reference evidence="11 12" key="1">
    <citation type="journal article" date="2024" name="Nat. Commun.">
        <title>Phylogenomics reveals the evolutionary origins of lichenization in chlorophyte algae.</title>
        <authorList>
            <person name="Puginier C."/>
            <person name="Libourel C."/>
            <person name="Otte J."/>
            <person name="Skaloud P."/>
            <person name="Haon M."/>
            <person name="Grisel S."/>
            <person name="Petersen M."/>
            <person name="Berrin J.G."/>
            <person name="Delaux P.M."/>
            <person name="Dal Grande F."/>
            <person name="Keller J."/>
        </authorList>
    </citation>
    <scope>NUCLEOTIDE SEQUENCE [LARGE SCALE GENOMIC DNA]</scope>
    <source>
        <strain evidence="11 12">SAG 216-7</strain>
    </source>
</reference>
<dbReference type="CDD" id="cd03213">
    <property type="entry name" value="ABCG_EPDR"/>
    <property type="match status" value="1"/>
</dbReference>
<feature type="domain" description="ABC transporter" evidence="10">
    <location>
        <begin position="23"/>
        <end position="274"/>
    </location>
</feature>
<organism evidence="11 12">
    <name type="scientific">Coccomyxa subellipsoidea</name>
    <dbReference type="NCBI Taxonomy" id="248742"/>
    <lineage>
        <taxon>Eukaryota</taxon>
        <taxon>Viridiplantae</taxon>
        <taxon>Chlorophyta</taxon>
        <taxon>core chlorophytes</taxon>
        <taxon>Trebouxiophyceae</taxon>
        <taxon>Trebouxiophyceae incertae sedis</taxon>
        <taxon>Coccomyxaceae</taxon>
        <taxon>Coccomyxa</taxon>
    </lineage>
</organism>
<accession>A0ABR2YGT5</accession>
<dbReference type="Pfam" id="PF01061">
    <property type="entry name" value="ABC2_membrane"/>
    <property type="match status" value="1"/>
</dbReference>
<keyword evidence="7 9" id="KW-0472">Membrane</keyword>
<evidence type="ECO:0000259" key="10">
    <source>
        <dbReference type="PROSITE" id="PS50893"/>
    </source>
</evidence>
<evidence type="ECO:0000256" key="7">
    <source>
        <dbReference type="ARBA" id="ARBA00023136"/>
    </source>
</evidence>
<gene>
    <name evidence="11" type="ORF">WJX75_008206</name>
</gene>